<dbReference type="RefSeq" id="WP_332520394.1">
    <property type="nucleotide sequence ID" value="NZ_JANRHA010000011.1"/>
</dbReference>
<comment type="caution">
    <text evidence="2">The sequence shown here is derived from an EMBL/GenBank/DDBJ whole genome shotgun (WGS) entry which is preliminary data.</text>
</comment>
<dbReference type="CDD" id="cd13973">
    <property type="entry name" value="PK_MviN-like"/>
    <property type="match status" value="1"/>
</dbReference>
<keyword evidence="3" id="KW-1185">Reference proteome</keyword>
<feature type="compositionally biased region" description="Basic and acidic residues" evidence="1">
    <location>
        <begin position="1"/>
        <end position="12"/>
    </location>
</feature>
<evidence type="ECO:0000313" key="2">
    <source>
        <dbReference type="EMBL" id="MDG3016122.1"/>
    </source>
</evidence>
<dbReference type="GO" id="GO:0016301">
    <property type="term" value="F:kinase activity"/>
    <property type="evidence" value="ECO:0007669"/>
    <property type="project" value="UniProtKB-KW"/>
</dbReference>
<keyword evidence="2" id="KW-0808">Transferase</keyword>
<dbReference type="Proteomes" id="UP001152755">
    <property type="component" value="Unassembled WGS sequence"/>
</dbReference>
<feature type="compositionally biased region" description="Low complexity" evidence="1">
    <location>
        <begin position="338"/>
        <end position="355"/>
    </location>
</feature>
<organism evidence="2 3">
    <name type="scientific">Speluncibacter jeojiensis</name>
    <dbReference type="NCBI Taxonomy" id="2710754"/>
    <lineage>
        <taxon>Bacteria</taxon>
        <taxon>Bacillati</taxon>
        <taxon>Actinomycetota</taxon>
        <taxon>Actinomycetes</taxon>
        <taxon>Mycobacteriales</taxon>
        <taxon>Speluncibacteraceae</taxon>
        <taxon>Speluncibacter</taxon>
    </lineage>
</organism>
<evidence type="ECO:0000256" key="1">
    <source>
        <dbReference type="SAM" id="MobiDB-lite"/>
    </source>
</evidence>
<dbReference type="EMBL" id="JANRHA010000011">
    <property type="protein sequence ID" value="MDG3016122.1"/>
    <property type="molecule type" value="Genomic_DNA"/>
</dbReference>
<feature type="region of interest" description="Disordered" evidence="1">
    <location>
        <begin position="1"/>
        <end position="76"/>
    </location>
</feature>
<evidence type="ECO:0000313" key="3">
    <source>
        <dbReference type="Proteomes" id="UP001152755"/>
    </source>
</evidence>
<accession>A0A9X4M4Y0</accession>
<reference evidence="2" key="1">
    <citation type="submission" date="2022-08" db="EMBL/GenBank/DDBJ databases">
        <title>Genome analysis of Corynebacteriales strain.</title>
        <authorList>
            <person name="Lee S.D."/>
        </authorList>
    </citation>
    <scope>NUCLEOTIDE SEQUENCE</scope>
    <source>
        <strain evidence="2">D3-21</strain>
    </source>
</reference>
<name>A0A9X4M4Y0_9ACTN</name>
<protein>
    <submittedName>
        <fullName evidence="2">Protein kinase family protein</fullName>
    </submittedName>
</protein>
<proteinExistence type="predicted"/>
<gene>
    <name evidence="2" type="ORF">NVS88_16305</name>
</gene>
<dbReference type="Gene3D" id="1.10.510.10">
    <property type="entry name" value="Transferase(Phosphotransferase) domain 1"/>
    <property type="match status" value="1"/>
</dbReference>
<dbReference type="Gene3D" id="3.30.200.20">
    <property type="entry name" value="Phosphorylase Kinase, domain 1"/>
    <property type="match status" value="1"/>
</dbReference>
<sequence>MQTKERGEDKPKPLRVPPVLTMPEAVGAESAEGPLAGAPEPVSPLRQESKPAAQTLVDNPADTPAARPAGETGRVMVPGAMLPGGRYRLIERIGDQAQCWRGRDTLMGRDVALTRLALSRPDPVVAHRIGARTARASAADNGRSVARVFDVVETPLEVVVVAEWIPGWSVLDVAESGPGAAGVARALVGLARAGAEAHAVGAVLGLGDPARLRIDDRGRVVLAFPGVSPEADRAGDLRGIGAVLYALTARVWPEDEGRDPTPPRRLYPEVPMRLSALAVDALGGRVAGIATVVATLESCGTSDGDLELADIELNELETDGAPDPAGRAQAPGKHADEPTGGPAAATPDAATADTPVAETAVAGTADDAHKIDADELDAEDEAGDADLRSSWRAALIAGIAVVLTLATIAWLDWSPPKPDNPPARSVAAVHPAAHAKAPMGPAVPALTPPPPPPVVPVAAAVYSPQKFPDDAADAGLAIDQNPATAWTTDPYHQQLPAFKNGVGLILTLPDAFDPHSVTITSPTPGTHVEIRTAPGPTGDLAQTQVLGTAALSPGVTTIPLTPGAPVNSLLVWIDGLGRVGDFFQSSIQDITVGR</sequence>
<feature type="region of interest" description="Disordered" evidence="1">
    <location>
        <begin position="317"/>
        <end position="355"/>
    </location>
</feature>
<keyword evidence="2" id="KW-0418">Kinase</keyword>
<dbReference type="AlphaFoldDB" id="A0A9X4M4Y0"/>